<proteinExistence type="predicted"/>
<keyword evidence="1" id="KW-1133">Transmembrane helix</keyword>
<dbReference type="RefSeq" id="WP_268112189.1">
    <property type="nucleotide sequence ID" value="NZ_JAPPUX010000003.1"/>
</dbReference>
<organism evidence="2 3">
    <name type="scientific">Nocardioides pini</name>
    <dbReference type="NCBI Taxonomy" id="2975053"/>
    <lineage>
        <taxon>Bacteria</taxon>
        <taxon>Bacillati</taxon>
        <taxon>Actinomycetota</taxon>
        <taxon>Actinomycetes</taxon>
        <taxon>Propionibacteriales</taxon>
        <taxon>Nocardioidaceae</taxon>
        <taxon>Nocardioides</taxon>
    </lineage>
</organism>
<feature type="transmembrane region" description="Helical" evidence="1">
    <location>
        <begin position="69"/>
        <end position="90"/>
    </location>
</feature>
<reference evidence="2" key="1">
    <citation type="submission" date="2022-08" db="EMBL/GenBank/DDBJ databases">
        <title>Genome sequencing of Nocardioides sp. STR2.</title>
        <authorList>
            <person name="So Y."/>
        </authorList>
    </citation>
    <scope>NUCLEOTIDE SEQUENCE</scope>
    <source>
        <strain evidence="2">STR2</strain>
    </source>
</reference>
<keyword evidence="3" id="KW-1185">Reference proteome</keyword>
<evidence type="ECO:0008006" key="4">
    <source>
        <dbReference type="Google" id="ProtNLM"/>
    </source>
</evidence>
<comment type="caution">
    <text evidence="2">The sequence shown here is derived from an EMBL/GenBank/DDBJ whole genome shotgun (WGS) entry which is preliminary data.</text>
</comment>
<gene>
    <name evidence="2" type="ORF">NYO98_13185</name>
</gene>
<keyword evidence="1" id="KW-0472">Membrane</keyword>
<name>A0ABT4CE46_9ACTN</name>
<evidence type="ECO:0000313" key="3">
    <source>
        <dbReference type="Proteomes" id="UP001074726"/>
    </source>
</evidence>
<dbReference type="EMBL" id="JAPPUX010000003">
    <property type="protein sequence ID" value="MCY4727235.1"/>
    <property type="molecule type" value="Genomic_DNA"/>
</dbReference>
<evidence type="ECO:0000256" key="1">
    <source>
        <dbReference type="SAM" id="Phobius"/>
    </source>
</evidence>
<accession>A0ABT4CE46</accession>
<keyword evidence="1" id="KW-0812">Transmembrane</keyword>
<evidence type="ECO:0000313" key="2">
    <source>
        <dbReference type="EMBL" id="MCY4727235.1"/>
    </source>
</evidence>
<protein>
    <recommendedName>
        <fullName evidence="4">Transposase DDE domain-containing protein</fullName>
    </recommendedName>
</protein>
<sequence length="142" mass="15376">MPAVLAGEAERSRACEGVSPFSGRLPGSLARLHEAAGSEQWELAYALRSAVEAVFGNIKNRGTEDVRRGFVQVVGLPLVTLAVAAAAACYNIRILEKHSRESGERIDSPLMNHPLDGEVIESLILRGDEVFEHVERLEQTAA</sequence>
<dbReference type="Proteomes" id="UP001074726">
    <property type="component" value="Unassembled WGS sequence"/>
</dbReference>